<evidence type="ECO:0000313" key="7">
    <source>
        <dbReference type="EMBL" id="PZF72476.1"/>
    </source>
</evidence>
<dbReference type="PANTHER" id="PTHR11717:SF7">
    <property type="entry name" value="LOW MOLECULAR WEIGHT PHOSPHOTYROSINE PROTEIN PHOSPHATASE"/>
    <property type="match status" value="1"/>
</dbReference>
<name>A0A2W2BG74_9BACT</name>
<dbReference type="InterPro" id="IPR023485">
    <property type="entry name" value="Ptyr_pPase"/>
</dbReference>
<dbReference type="CDD" id="cd16343">
    <property type="entry name" value="LMWPTP"/>
    <property type="match status" value="1"/>
</dbReference>
<comment type="caution">
    <text evidence="7">The sequence shown here is derived from an EMBL/GenBank/DDBJ whole genome shotgun (WGS) entry which is preliminary data.</text>
</comment>
<sequence length="154" mass="17394">MVCLGNICRSPIAEGVMQEKINQHHLDWTVDSAGTESFHVGEAPHRFSQKVCANHGIDISHQRARRFIKADFKNYDKIYAMAKDVYYEIENIGSFNGDMSKVVLFLNELKPDSNESVPDPYYGGEAGFEPVYELIDQTCDAIVQRYAVPDTIDS</sequence>
<organism evidence="7 8">
    <name type="scientific">Taibaiella soli</name>
    <dbReference type="NCBI Taxonomy" id="1649169"/>
    <lineage>
        <taxon>Bacteria</taxon>
        <taxon>Pseudomonadati</taxon>
        <taxon>Bacteroidota</taxon>
        <taxon>Chitinophagia</taxon>
        <taxon>Chitinophagales</taxon>
        <taxon>Chitinophagaceae</taxon>
        <taxon>Taibaiella</taxon>
    </lineage>
</organism>
<keyword evidence="3" id="KW-0378">Hydrolase</keyword>
<proteinExistence type="inferred from homology"/>
<keyword evidence="4" id="KW-0904">Protein phosphatase</keyword>
<feature type="active site" description="Proton donor" evidence="5">
    <location>
        <position position="119"/>
    </location>
</feature>
<dbReference type="InterPro" id="IPR050438">
    <property type="entry name" value="LMW_PTPase"/>
</dbReference>
<evidence type="ECO:0000259" key="6">
    <source>
        <dbReference type="SMART" id="SM00226"/>
    </source>
</evidence>
<evidence type="ECO:0000256" key="2">
    <source>
        <dbReference type="ARBA" id="ARBA00013064"/>
    </source>
</evidence>
<dbReference type="SMART" id="SM00226">
    <property type="entry name" value="LMWPc"/>
    <property type="match status" value="1"/>
</dbReference>
<comment type="similarity">
    <text evidence="1">Belongs to the low molecular weight phosphotyrosine protein phosphatase family.</text>
</comment>
<dbReference type="OrthoDB" id="9784339at2"/>
<dbReference type="Gene3D" id="3.40.50.2300">
    <property type="match status" value="1"/>
</dbReference>
<feature type="active site" description="Nucleophile" evidence="5">
    <location>
        <position position="3"/>
    </location>
</feature>
<evidence type="ECO:0000256" key="4">
    <source>
        <dbReference type="ARBA" id="ARBA00022912"/>
    </source>
</evidence>
<dbReference type="AlphaFoldDB" id="A0A2W2BG74"/>
<evidence type="ECO:0000256" key="5">
    <source>
        <dbReference type="PIRSR" id="PIRSR617867-1"/>
    </source>
</evidence>
<dbReference type="Proteomes" id="UP000248745">
    <property type="component" value="Unassembled WGS sequence"/>
</dbReference>
<dbReference type="PRINTS" id="PR00719">
    <property type="entry name" value="LMWPTPASE"/>
</dbReference>
<evidence type="ECO:0000313" key="8">
    <source>
        <dbReference type="Proteomes" id="UP000248745"/>
    </source>
</evidence>
<dbReference type="EMBL" id="QKTW01000018">
    <property type="protein sequence ID" value="PZF72476.1"/>
    <property type="molecule type" value="Genomic_DNA"/>
</dbReference>
<gene>
    <name evidence="7" type="ORF">DN068_13435</name>
</gene>
<keyword evidence="8" id="KW-1185">Reference proteome</keyword>
<reference evidence="7 8" key="1">
    <citation type="submission" date="2018-06" db="EMBL/GenBank/DDBJ databases">
        <title>Mucibacter soli gen. nov., sp. nov., a new member of the family Chitinophagaceae producing mucin.</title>
        <authorList>
            <person name="Kim M.-K."/>
            <person name="Park S."/>
            <person name="Kim T.-S."/>
            <person name="Joung Y."/>
            <person name="Han J.-H."/>
            <person name="Kim S.B."/>
        </authorList>
    </citation>
    <scope>NUCLEOTIDE SEQUENCE [LARGE SCALE GENOMIC DNA]</scope>
    <source>
        <strain evidence="7 8">R1-15</strain>
    </source>
</reference>
<dbReference type="SUPFAM" id="SSF52788">
    <property type="entry name" value="Phosphotyrosine protein phosphatases I"/>
    <property type="match status" value="1"/>
</dbReference>
<feature type="domain" description="Phosphotyrosine protein phosphatase I" evidence="6">
    <location>
        <begin position="2"/>
        <end position="145"/>
    </location>
</feature>
<dbReference type="GO" id="GO:0004725">
    <property type="term" value="F:protein tyrosine phosphatase activity"/>
    <property type="evidence" value="ECO:0007669"/>
    <property type="project" value="UniProtKB-EC"/>
</dbReference>
<evidence type="ECO:0000256" key="3">
    <source>
        <dbReference type="ARBA" id="ARBA00022801"/>
    </source>
</evidence>
<dbReference type="EC" id="3.1.3.48" evidence="2"/>
<dbReference type="Pfam" id="PF01451">
    <property type="entry name" value="LMWPc"/>
    <property type="match status" value="1"/>
</dbReference>
<dbReference type="InterPro" id="IPR036196">
    <property type="entry name" value="Ptyr_pPase_sf"/>
</dbReference>
<dbReference type="InterPro" id="IPR017867">
    <property type="entry name" value="Tyr_phospatase_low_mol_wt"/>
</dbReference>
<evidence type="ECO:0000256" key="1">
    <source>
        <dbReference type="ARBA" id="ARBA00011063"/>
    </source>
</evidence>
<dbReference type="PANTHER" id="PTHR11717">
    <property type="entry name" value="LOW MOLECULAR WEIGHT PROTEIN TYROSINE PHOSPHATASE"/>
    <property type="match status" value="1"/>
</dbReference>
<accession>A0A2W2BG74</accession>
<feature type="active site" evidence="5">
    <location>
        <position position="9"/>
    </location>
</feature>
<protein>
    <recommendedName>
        <fullName evidence="2">protein-tyrosine-phosphatase</fullName>
        <ecNumber evidence="2">3.1.3.48</ecNumber>
    </recommendedName>
</protein>